<organism evidence="4">
    <name type="scientific">Eiseniibacteriota bacterium</name>
    <dbReference type="NCBI Taxonomy" id="2212470"/>
    <lineage>
        <taxon>Bacteria</taxon>
        <taxon>Candidatus Eiseniibacteriota</taxon>
    </lineage>
</organism>
<dbReference type="InterPro" id="IPR050595">
    <property type="entry name" value="Bact_response_regulator"/>
</dbReference>
<dbReference type="InterPro" id="IPR001789">
    <property type="entry name" value="Sig_transdc_resp-reg_receiver"/>
</dbReference>
<comment type="caution">
    <text evidence="2">Lacks conserved residue(s) required for the propagation of feature annotation.</text>
</comment>
<dbReference type="Proteomes" id="UP000886069">
    <property type="component" value="Unassembled WGS sequence"/>
</dbReference>
<comment type="caution">
    <text evidence="4">The sequence shown here is derived from an EMBL/GenBank/DDBJ whole genome shotgun (WGS) entry which is preliminary data.</text>
</comment>
<protein>
    <submittedName>
        <fullName evidence="4">Response regulator</fullName>
    </submittedName>
</protein>
<feature type="non-terminal residue" evidence="4">
    <location>
        <position position="390"/>
    </location>
</feature>
<reference evidence="4" key="1">
    <citation type="journal article" date="2020" name="mSystems">
        <title>Genome- and Community-Level Interaction Insights into Carbon Utilization and Element Cycling Functions of Hydrothermarchaeota in Hydrothermal Sediment.</title>
        <authorList>
            <person name="Zhou Z."/>
            <person name="Liu Y."/>
            <person name="Xu W."/>
            <person name="Pan J."/>
            <person name="Luo Z.H."/>
            <person name="Li M."/>
        </authorList>
    </citation>
    <scope>NUCLEOTIDE SEQUENCE [LARGE SCALE GENOMIC DNA]</scope>
    <source>
        <strain evidence="4">SpSt-1233</strain>
    </source>
</reference>
<feature type="domain" description="Response regulatory" evidence="3">
    <location>
        <begin position="39"/>
        <end position="160"/>
    </location>
</feature>
<evidence type="ECO:0000313" key="4">
    <source>
        <dbReference type="EMBL" id="HER44429.1"/>
    </source>
</evidence>
<dbReference type="Gene3D" id="3.40.50.2300">
    <property type="match status" value="1"/>
</dbReference>
<sequence length="390" mass="44963">MYKEMISRLFTSYKSDDDIYHDLMQFRVREILLVATIYDAFILEQEGKLTELIFGEYYQLNLSTAPRVTSVAFGEEALELLDKRRFDMVILTMRIDEMSPFELCGKIRGKAADIPVLLLLSDDKDLALIEHEGERLRLFDRIFTWNGDAKVLLAMIKYIEDKINVVNDTRIGLVRVILLVEDSIHYYSRYLPVLNTEIMKQTQKLIADENLDEMKKLLRMRTRPKVLIAGSYEEAVAIFDMYRDYLLCVISDVKFPREGKADELAGIKLVERFKEQIESLPVLLQSSDPGMAAVADSLDASFLNKNSDNLSHDLTSFIFEHLGFGDFVFRDRSGNTIARAATMAQFRDLLHTVPDESLVYHAERNHFSSWLMARGEIQIAKFIQPLKISD</sequence>
<dbReference type="SUPFAM" id="SSF52172">
    <property type="entry name" value="CheY-like"/>
    <property type="match status" value="1"/>
</dbReference>
<proteinExistence type="predicted"/>
<evidence type="ECO:0000259" key="3">
    <source>
        <dbReference type="PROSITE" id="PS50110"/>
    </source>
</evidence>
<dbReference type="PANTHER" id="PTHR44591">
    <property type="entry name" value="STRESS RESPONSE REGULATOR PROTEIN 1"/>
    <property type="match status" value="1"/>
</dbReference>
<dbReference type="AlphaFoldDB" id="A0A7V2AWD1"/>
<dbReference type="PANTHER" id="PTHR44591:SF3">
    <property type="entry name" value="RESPONSE REGULATORY DOMAIN-CONTAINING PROTEIN"/>
    <property type="match status" value="1"/>
</dbReference>
<dbReference type="InterPro" id="IPR011006">
    <property type="entry name" value="CheY-like_superfamily"/>
</dbReference>
<dbReference type="PROSITE" id="PS50110">
    <property type="entry name" value="RESPONSE_REGULATORY"/>
    <property type="match status" value="1"/>
</dbReference>
<name>A0A7V2AWD1_UNCEI</name>
<evidence type="ECO:0000256" key="2">
    <source>
        <dbReference type="PROSITE-ProRule" id="PRU00169"/>
    </source>
</evidence>
<evidence type="ECO:0000256" key="1">
    <source>
        <dbReference type="ARBA" id="ARBA00022553"/>
    </source>
</evidence>
<keyword evidence="1" id="KW-0597">Phosphoprotein</keyword>
<dbReference type="GO" id="GO:0000160">
    <property type="term" value="P:phosphorelay signal transduction system"/>
    <property type="evidence" value="ECO:0007669"/>
    <property type="project" value="InterPro"/>
</dbReference>
<gene>
    <name evidence="4" type="ORF">ENO08_08220</name>
</gene>
<dbReference type="EMBL" id="DSEC01000595">
    <property type="protein sequence ID" value="HER44429.1"/>
    <property type="molecule type" value="Genomic_DNA"/>
</dbReference>
<accession>A0A7V2AWD1</accession>